<protein>
    <submittedName>
        <fullName evidence="1">Uncharacterized protein</fullName>
    </submittedName>
</protein>
<name>A0AAE1CLT2_9GAST</name>
<sequence>MLICRWLTKYSSAYLKLGFPPLPLRCDVISNLSLFHGQGEPRGKKVLGGTAFGEWSRVWPALSVGTDALCPRLLFVWCLERFHCQGGLSIAGYNEIATRFSVHKITRPES</sequence>
<gene>
    <name evidence="1" type="ORF">RRG08_035827</name>
</gene>
<proteinExistence type="predicted"/>
<dbReference type="Proteomes" id="UP001283361">
    <property type="component" value="Unassembled WGS sequence"/>
</dbReference>
<dbReference type="EMBL" id="JAWDGP010007610">
    <property type="protein sequence ID" value="KAK3711493.1"/>
    <property type="molecule type" value="Genomic_DNA"/>
</dbReference>
<accession>A0AAE1CLT2</accession>
<dbReference type="AlphaFoldDB" id="A0AAE1CLT2"/>
<keyword evidence="2" id="KW-1185">Reference proteome</keyword>
<comment type="caution">
    <text evidence="1">The sequence shown here is derived from an EMBL/GenBank/DDBJ whole genome shotgun (WGS) entry which is preliminary data.</text>
</comment>
<evidence type="ECO:0000313" key="1">
    <source>
        <dbReference type="EMBL" id="KAK3711493.1"/>
    </source>
</evidence>
<reference evidence="1" key="1">
    <citation type="journal article" date="2023" name="G3 (Bethesda)">
        <title>A reference genome for the long-term kleptoplast-retaining sea slug Elysia crispata morphotype clarki.</title>
        <authorList>
            <person name="Eastman K.E."/>
            <person name="Pendleton A.L."/>
            <person name="Shaikh M.A."/>
            <person name="Suttiyut T."/>
            <person name="Ogas R."/>
            <person name="Tomko P."/>
            <person name="Gavelis G."/>
            <person name="Widhalm J.R."/>
            <person name="Wisecaver J.H."/>
        </authorList>
    </citation>
    <scope>NUCLEOTIDE SEQUENCE</scope>
    <source>
        <strain evidence="1">ECLA1</strain>
    </source>
</reference>
<organism evidence="1 2">
    <name type="scientific">Elysia crispata</name>
    <name type="common">lettuce slug</name>
    <dbReference type="NCBI Taxonomy" id="231223"/>
    <lineage>
        <taxon>Eukaryota</taxon>
        <taxon>Metazoa</taxon>
        <taxon>Spiralia</taxon>
        <taxon>Lophotrochozoa</taxon>
        <taxon>Mollusca</taxon>
        <taxon>Gastropoda</taxon>
        <taxon>Heterobranchia</taxon>
        <taxon>Euthyneura</taxon>
        <taxon>Panpulmonata</taxon>
        <taxon>Sacoglossa</taxon>
        <taxon>Placobranchoidea</taxon>
        <taxon>Plakobranchidae</taxon>
        <taxon>Elysia</taxon>
    </lineage>
</organism>
<evidence type="ECO:0000313" key="2">
    <source>
        <dbReference type="Proteomes" id="UP001283361"/>
    </source>
</evidence>